<dbReference type="CDD" id="cd11713">
    <property type="entry name" value="GINS_A_psf3"/>
    <property type="match status" value="1"/>
</dbReference>
<proteinExistence type="inferred from homology"/>
<evidence type="ECO:0000313" key="5">
    <source>
        <dbReference type="Proteomes" id="UP000007148"/>
    </source>
</evidence>
<comment type="caution">
    <text evidence="4">The sequence shown here is derived from an EMBL/GenBank/DDBJ whole genome shotgun (WGS) entry which is preliminary data.</text>
</comment>
<dbReference type="CDD" id="cd21693">
    <property type="entry name" value="GINS_B_Psf3"/>
    <property type="match status" value="1"/>
</dbReference>
<sequence length="228" mass="25555">MDNEYYSLDAILAENQACFSYYYNSDELNFIEKIECTFNIEVPGLGYLDNAADEHVKALHRDDQLPYWLAPTMLYTGWAGFNMPRPYNGLVQNAVVAEPRSVKIGALVGENGRWYAFGKMVVDLLSDPQAKELADILRQTFKGRLPDLMDQAQHFTGTASAAARTSGDDAGAEFRSGLDATERERENVDPYGHLEGTDGCHLRCSVFVMAQESARQVKAWYESSDKSR</sequence>
<accession>G4T6P6</accession>
<comment type="similarity">
    <text evidence="1">Belongs to the GINS3/PSF3 family.</text>
</comment>
<feature type="domain" description="DNA replication complex GINS protein PSF3 N-terminal" evidence="3">
    <location>
        <begin position="32"/>
        <end position="72"/>
    </location>
</feature>
<dbReference type="Proteomes" id="UP000007148">
    <property type="component" value="Unassembled WGS sequence"/>
</dbReference>
<keyword evidence="5" id="KW-1185">Reference proteome</keyword>
<dbReference type="InterPro" id="IPR055221">
    <property type="entry name" value="PSF3_N"/>
</dbReference>
<dbReference type="STRING" id="1109443.G4T6P6"/>
<keyword evidence="1" id="KW-0539">Nucleus</keyword>
<dbReference type="InterPro" id="IPR010492">
    <property type="entry name" value="GINS_Psf3"/>
</dbReference>
<dbReference type="EMBL" id="CAFZ01000008">
    <property type="protein sequence ID" value="CCA67002.1"/>
    <property type="molecule type" value="Genomic_DNA"/>
</dbReference>
<comment type="subcellular location">
    <subcellularLocation>
        <location evidence="1">Nucleus</location>
    </subcellularLocation>
</comment>
<organism evidence="4 5">
    <name type="scientific">Serendipita indica (strain DSM 11827)</name>
    <name type="common">Root endophyte fungus</name>
    <name type="synonym">Piriformospora indica</name>
    <dbReference type="NCBI Taxonomy" id="1109443"/>
    <lineage>
        <taxon>Eukaryota</taxon>
        <taxon>Fungi</taxon>
        <taxon>Dikarya</taxon>
        <taxon>Basidiomycota</taxon>
        <taxon>Agaricomycotina</taxon>
        <taxon>Agaricomycetes</taxon>
        <taxon>Sebacinales</taxon>
        <taxon>Serendipitaceae</taxon>
        <taxon>Serendipita</taxon>
    </lineage>
</organism>
<dbReference type="OMA" id="AAYKEIY"/>
<dbReference type="InterPro" id="IPR038437">
    <property type="entry name" value="GINS_Psf3_sf"/>
</dbReference>
<dbReference type="SUPFAM" id="SSF160059">
    <property type="entry name" value="PriA/YqbF domain"/>
    <property type="match status" value="1"/>
</dbReference>
<dbReference type="PANTHER" id="PTHR22768">
    <property type="entry name" value="DNA REPLICATION COMPLEX GINS PROTEIN PSF3"/>
    <property type="match status" value="1"/>
</dbReference>
<dbReference type="OrthoDB" id="10251744at2759"/>
<feature type="region of interest" description="Disordered" evidence="2">
    <location>
        <begin position="161"/>
        <end position="184"/>
    </location>
</feature>
<dbReference type="InParanoid" id="G4T6P6"/>
<dbReference type="GO" id="GO:0000811">
    <property type="term" value="C:GINS complex"/>
    <property type="evidence" value="ECO:0007669"/>
    <property type="project" value="UniProtKB-UniRule"/>
</dbReference>
<dbReference type="Gene3D" id="1.20.58.2050">
    <property type="match status" value="1"/>
</dbReference>
<evidence type="ECO:0000256" key="1">
    <source>
        <dbReference type="RuleBase" id="RU367161"/>
    </source>
</evidence>
<dbReference type="GO" id="GO:1902975">
    <property type="term" value="P:mitotic DNA replication initiation"/>
    <property type="evidence" value="ECO:0007669"/>
    <property type="project" value="TreeGrafter"/>
</dbReference>
<dbReference type="eggNOG" id="KOG1106">
    <property type="taxonomic scope" value="Eukaryota"/>
</dbReference>
<dbReference type="SUPFAM" id="SSF158573">
    <property type="entry name" value="GINS helical bundle-like"/>
    <property type="match status" value="1"/>
</dbReference>
<dbReference type="AlphaFoldDB" id="G4T6P6"/>
<evidence type="ECO:0000256" key="2">
    <source>
        <dbReference type="SAM" id="MobiDB-lite"/>
    </source>
</evidence>
<dbReference type="HOGENOM" id="CLU_081646_3_0_1"/>
<dbReference type="PANTHER" id="PTHR22768:SF0">
    <property type="entry name" value="DNA REPLICATION COMPLEX GINS PROTEIN PSF3"/>
    <property type="match status" value="1"/>
</dbReference>
<dbReference type="FunCoup" id="G4T6P6">
    <property type="interactions" value="179"/>
</dbReference>
<dbReference type="InterPro" id="IPR036224">
    <property type="entry name" value="GINS_bundle-like_dom_sf"/>
</dbReference>
<evidence type="ECO:0000259" key="3">
    <source>
        <dbReference type="Pfam" id="PF22466"/>
    </source>
</evidence>
<comment type="subunit">
    <text evidence="1">Component of the GINS complex.</text>
</comment>
<dbReference type="Pfam" id="PF22466">
    <property type="entry name" value="PSF3_N"/>
    <property type="match status" value="1"/>
</dbReference>
<reference evidence="4 5" key="1">
    <citation type="journal article" date="2011" name="PLoS Pathog.">
        <title>Endophytic Life Strategies Decoded by Genome and Transcriptome Analyses of the Mutualistic Root Symbiont Piriformospora indica.</title>
        <authorList>
            <person name="Zuccaro A."/>
            <person name="Lahrmann U."/>
            <person name="Guldener U."/>
            <person name="Langen G."/>
            <person name="Pfiffi S."/>
            <person name="Biedenkopf D."/>
            <person name="Wong P."/>
            <person name="Samans B."/>
            <person name="Grimm C."/>
            <person name="Basiewicz M."/>
            <person name="Murat C."/>
            <person name="Martin F."/>
            <person name="Kogel K.H."/>
        </authorList>
    </citation>
    <scope>NUCLEOTIDE SEQUENCE [LARGE SCALE GENOMIC DNA]</scope>
    <source>
        <strain evidence="4 5">DSM 11827</strain>
    </source>
</reference>
<evidence type="ECO:0000313" key="4">
    <source>
        <dbReference type="EMBL" id="CCA67002.1"/>
    </source>
</evidence>
<comment type="function">
    <text evidence="1">The GINS complex plays an essential role in the initiation of DNA replication.</text>
</comment>
<gene>
    <name evidence="4" type="ORF">PIIN_00839</name>
</gene>
<keyword evidence="1" id="KW-0235">DNA replication</keyword>
<protein>
    <recommendedName>
        <fullName evidence="1">DNA replication complex GINS protein PSF3</fullName>
    </recommendedName>
</protein>
<name>G4T6P6_SERID</name>